<accession>A0A226D692</accession>
<keyword evidence="2" id="KW-1185">Reference proteome</keyword>
<sequence length="320" mass="36530">MGHKINPEVEISVLILLRSGSSQRDIQKHLKCSDIQLSKGAIHKIIHGLRNKRNTINAGLPIPSNNDPPKKASKTVIRKIDRLTSKENPPGQRTIANMVKLSQRHTPTRQIGQPPLGACCNGTRKICYTRSQEEAEKFGCPKREKFSEKIMVLGAITSRGVLHLIKVSQNTKISYARYVNDVLKPLLKKKFQNSTPQTTTKLMYITKKRPITLPHIPSDTKKTLRSGEAQKLSKNTLIHVKSPNISPMDFFGFGHLKQKMFNKYPSTKNGFWKLLQDEWRKITPEMCQGVFSAWKKRCRTVAQVHGEHIEQIKDIHRHRI</sequence>
<dbReference type="GO" id="GO:0003676">
    <property type="term" value="F:nucleic acid binding"/>
    <property type="evidence" value="ECO:0007669"/>
    <property type="project" value="InterPro"/>
</dbReference>
<name>A0A226D692_FOLCA</name>
<proteinExistence type="predicted"/>
<reference evidence="1 2" key="1">
    <citation type="submission" date="2015-12" db="EMBL/GenBank/DDBJ databases">
        <title>The genome of Folsomia candida.</title>
        <authorList>
            <person name="Faddeeva A."/>
            <person name="Derks M.F."/>
            <person name="Anvar Y."/>
            <person name="Smit S."/>
            <person name="Van Straalen N."/>
            <person name="Roelofs D."/>
        </authorList>
    </citation>
    <scope>NUCLEOTIDE SEQUENCE [LARGE SCALE GENOMIC DNA]</scope>
    <source>
        <strain evidence="1 2">VU population</strain>
        <tissue evidence="1">Whole body</tissue>
    </source>
</reference>
<dbReference type="Proteomes" id="UP000198287">
    <property type="component" value="Unassembled WGS sequence"/>
</dbReference>
<dbReference type="InterPro" id="IPR036397">
    <property type="entry name" value="RNaseH_sf"/>
</dbReference>
<organism evidence="1 2">
    <name type="scientific">Folsomia candida</name>
    <name type="common">Springtail</name>
    <dbReference type="NCBI Taxonomy" id="158441"/>
    <lineage>
        <taxon>Eukaryota</taxon>
        <taxon>Metazoa</taxon>
        <taxon>Ecdysozoa</taxon>
        <taxon>Arthropoda</taxon>
        <taxon>Hexapoda</taxon>
        <taxon>Collembola</taxon>
        <taxon>Entomobryomorpha</taxon>
        <taxon>Isotomoidea</taxon>
        <taxon>Isotomidae</taxon>
        <taxon>Proisotominae</taxon>
        <taxon>Folsomia</taxon>
    </lineage>
</organism>
<evidence type="ECO:0000313" key="1">
    <source>
        <dbReference type="EMBL" id="OXA41065.1"/>
    </source>
</evidence>
<gene>
    <name evidence="1" type="ORF">Fcan01_23932</name>
</gene>
<dbReference type="Gene3D" id="3.30.420.10">
    <property type="entry name" value="Ribonuclease H-like superfamily/Ribonuclease H"/>
    <property type="match status" value="1"/>
</dbReference>
<comment type="caution">
    <text evidence="1">The sequence shown here is derived from an EMBL/GenBank/DDBJ whole genome shotgun (WGS) entry which is preliminary data.</text>
</comment>
<evidence type="ECO:0000313" key="2">
    <source>
        <dbReference type="Proteomes" id="UP000198287"/>
    </source>
</evidence>
<protein>
    <submittedName>
        <fullName evidence="1">Uncharacterized protein</fullName>
    </submittedName>
</protein>
<dbReference type="EMBL" id="LNIX01000030">
    <property type="protein sequence ID" value="OXA41065.1"/>
    <property type="molecule type" value="Genomic_DNA"/>
</dbReference>
<dbReference type="AlphaFoldDB" id="A0A226D692"/>